<protein>
    <submittedName>
        <fullName evidence="1">Uncharacterized protein</fullName>
    </submittedName>
</protein>
<dbReference type="AlphaFoldDB" id="A0A931CK49"/>
<gene>
    <name evidence="1" type="ORF">I4J89_46165</name>
</gene>
<proteinExistence type="predicted"/>
<dbReference type="EMBL" id="JADQTO010000045">
    <property type="protein sequence ID" value="MBG0568823.1"/>
    <property type="molecule type" value="Genomic_DNA"/>
</dbReference>
<name>A0A931CK49_9ACTN</name>
<organism evidence="1 2">
    <name type="scientific">Actinoplanes aureus</name>
    <dbReference type="NCBI Taxonomy" id="2792083"/>
    <lineage>
        <taxon>Bacteria</taxon>
        <taxon>Bacillati</taxon>
        <taxon>Actinomycetota</taxon>
        <taxon>Actinomycetes</taxon>
        <taxon>Micromonosporales</taxon>
        <taxon>Micromonosporaceae</taxon>
        <taxon>Actinoplanes</taxon>
    </lineage>
</organism>
<dbReference type="Proteomes" id="UP000598146">
    <property type="component" value="Unassembled WGS sequence"/>
</dbReference>
<keyword evidence="2" id="KW-1185">Reference proteome</keyword>
<evidence type="ECO:0000313" key="2">
    <source>
        <dbReference type="Proteomes" id="UP000598146"/>
    </source>
</evidence>
<evidence type="ECO:0000313" key="1">
    <source>
        <dbReference type="EMBL" id="MBG0568823.1"/>
    </source>
</evidence>
<accession>A0A931CK49</accession>
<sequence>MGRIEPRPSGRAVGVLLIALIVIVGNLLLSGPASASTSRYHGKWMSRVAGCETNYRIGKTARLTTTTSADYGWVEWRASRTGKCAGYQWIRLHLARDVGFIAKEPDTKWWYLTYKRDPWGGIKTAYRYNKIAGGYRYLRKGTYSSRIFYAPSAKVCALFVTYYSPHPNRFLKIRGQGSYSNLTYCA</sequence>
<reference evidence="1" key="1">
    <citation type="submission" date="2020-11" db="EMBL/GenBank/DDBJ databases">
        <title>Isolation and identification of active actinomycetes.</title>
        <authorList>
            <person name="Sun X."/>
        </authorList>
    </citation>
    <scope>NUCLEOTIDE SEQUENCE</scope>
    <source>
        <strain evidence="1">NEAU-A11</strain>
    </source>
</reference>
<comment type="caution">
    <text evidence="1">The sequence shown here is derived from an EMBL/GenBank/DDBJ whole genome shotgun (WGS) entry which is preliminary data.</text>
</comment>
<dbReference type="RefSeq" id="WP_196420592.1">
    <property type="nucleotide sequence ID" value="NZ_JADQTO010000045.1"/>
</dbReference>